<dbReference type="AlphaFoldDB" id="A0NNZ0"/>
<evidence type="ECO:0000259" key="11">
    <source>
        <dbReference type="PROSITE" id="PS50198"/>
    </source>
</evidence>
<evidence type="ECO:0000256" key="7">
    <source>
        <dbReference type="ARBA" id="ARBA00031484"/>
    </source>
</evidence>
<proteinExistence type="inferred from homology"/>
<comment type="caution">
    <text evidence="12">The sequence shown here is derived from an EMBL/GenBank/DDBJ whole genome shotgun (WGS) entry which is preliminary data.</text>
</comment>
<dbReference type="InterPro" id="IPR050245">
    <property type="entry name" value="PrsA_foldase"/>
</dbReference>
<dbReference type="PANTHER" id="PTHR47245:SF2">
    <property type="entry name" value="PEPTIDYL-PROLYL CIS-TRANS ISOMERASE HP_0175-RELATED"/>
    <property type="match status" value="1"/>
</dbReference>
<dbReference type="eggNOG" id="COG0760">
    <property type="taxonomic scope" value="Bacteria"/>
</dbReference>
<evidence type="ECO:0000256" key="2">
    <source>
        <dbReference type="ARBA" id="ARBA00007656"/>
    </source>
</evidence>
<reference evidence="12 13" key="1">
    <citation type="submission" date="2006-05" db="EMBL/GenBank/DDBJ databases">
        <authorList>
            <person name="King G."/>
            <person name="Ferriera S."/>
            <person name="Johnson J."/>
            <person name="Kravitz S."/>
            <person name="Beeson K."/>
            <person name="Sutton G."/>
            <person name="Rogers Y.-H."/>
            <person name="Friedman R."/>
            <person name="Frazier M."/>
            <person name="Venter J.C."/>
        </authorList>
    </citation>
    <scope>NUCLEOTIDE SEQUENCE [LARGE SCALE GENOMIC DNA]</scope>
    <source>
        <strain evidence="13">ATCC 25650 / DSM 13394 / JCM 20685 / NBRC 16684 / NCIMB 2208 / IAM 12614 / B1</strain>
    </source>
</reference>
<accession>A0NNZ0</accession>
<dbReference type="InterPro" id="IPR000297">
    <property type="entry name" value="PPIase_PpiC"/>
</dbReference>
<dbReference type="PROSITE" id="PS01096">
    <property type="entry name" value="PPIC_PPIASE_1"/>
    <property type="match status" value="1"/>
</dbReference>
<dbReference type="GO" id="GO:0003755">
    <property type="term" value="F:peptidyl-prolyl cis-trans isomerase activity"/>
    <property type="evidence" value="ECO:0007669"/>
    <property type="project" value="UniProtKB-KW"/>
</dbReference>
<dbReference type="Gene3D" id="1.10.8.1040">
    <property type="match status" value="1"/>
</dbReference>
<feature type="region of interest" description="Disordered" evidence="9">
    <location>
        <begin position="273"/>
        <end position="296"/>
    </location>
</feature>
<dbReference type="PROSITE" id="PS50198">
    <property type="entry name" value="PPIC_PPIASE_2"/>
    <property type="match status" value="1"/>
</dbReference>
<protein>
    <recommendedName>
        <fullName evidence="4">Parvulin-like PPIase</fullName>
        <ecNumber evidence="3">5.2.1.8</ecNumber>
    </recommendedName>
    <alternativeName>
        <fullName evidence="6">Peptidyl-prolyl cis-trans isomerase plp</fullName>
    </alternativeName>
    <alternativeName>
        <fullName evidence="7">Rotamase plp</fullName>
    </alternativeName>
</protein>
<evidence type="ECO:0000313" key="12">
    <source>
        <dbReference type="EMBL" id="EAV45871.1"/>
    </source>
</evidence>
<gene>
    <name evidence="12" type="ORF">SIAM614_24667</name>
</gene>
<dbReference type="PANTHER" id="PTHR47245">
    <property type="entry name" value="PEPTIDYLPROLYL ISOMERASE"/>
    <property type="match status" value="1"/>
</dbReference>
<sequence length="296" mass="32368">MRRPAQALAVSLLALSLGSTVLSAAEPDDVVAKVGDTEITEADLAFAAQDLGKELQRFPPAQWRKLLLDVMVDMELMAHAAREEGLDKDPDFQRQLDFLKLRALRNAYLAQKIDGEVTDEEVQAAYDKEFADFEGAEEINARHILVKDKAEAEAIIAELDGGADFAELAREKSTGPSGPNGGSLGYFAKGQMVPPFEAAAFALEPGTYTKEPVETQFGWHVIKLEDKRRQEKPAFEEVANGLRQQLMRERYDARMAELKDQVAVEIVDESLAKTEEGGAAAEEEGAATEDGAAKTE</sequence>
<feature type="signal peptide" evidence="10">
    <location>
        <begin position="1"/>
        <end position="24"/>
    </location>
</feature>
<keyword evidence="8" id="KW-0413">Isomerase</keyword>
<keyword evidence="10" id="KW-0732">Signal</keyword>
<dbReference type="Proteomes" id="UP000004848">
    <property type="component" value="Unassembled WGS sequence"/>
</dbReference>
<feature type="domain" description="PpiC" evidence="11">
    <location>
        <begin position="136"/>
        <end position="226"/>
    </location>
</feature>
<feature type="chain" id="PRO_5007908846" description="Parvulin-like PPIase" evidence="10">
    <location>
        <begin position="25"/>
        <end position="296"/>
    </location>
</feature>
<dbReference type="InterPro" id="IPR023058">
    <property type="entry name" value="PPIase_PpiC_CS"/>
</dbReference>
<keyword evidence="5 8" id="KW-0697">Rotamase</keyword>
<dbReference type="EMBL" id="AAUW01000002">
    <property type="protein sequence ID" value="EAV45871.1"/>
    <property type="molecule type" value="Genomic_DNA"/>
</dbReference>
<dbReference type="EC" id="5.2.1.8" evidence="3"/>
<dbReference type="SUPFAM" id="SSF54534">
    <property type="entry name" value="FKBP-like"/>
    <property type="match status" value="1"/>
</dbReference>
<evidence type="ECO:0000256" key="10">
    <source>
        <dbReference type="SAM" id="SignalP"/>
    </source>
</evidence>
<comment type="catalytic activity">
    <reaction evidence="1">
        <text>[protein]-peptidylproline (omega=180) = [protein]-peptidylproline (omega=0)</text>
        <dbReference type="Rhea" id="RHEA:16237"/>
        <dbReference type="Rhea" id="RHEA-COMP:10747"/>
        <dbReference type="Rhea" id="RHEA-COMP:10748"/>
        <dbReference type="ChEBI" id="CHEBI:83833"/>
        <dbReference type="ChEBI" id="CHEBI:83834"/>
        <dbReference type="EC" id="5.2.1.8"/>
    </reaction>
</comment>
<comment type="similarity">
    <text evidence="2">Belongs to the PpiC/parvulin rotamase family.</text>
</comment>
<evidence type="ECO:0000256" key="4">
    <source>
        <dbReference type="ARBA" id="ARBA00018370"/>
    </source>
</evidence>
<name>A0NNZ0_ROSAI</name>
<evidence type="ECO:0000256" key="8">
    <source>
        <dbReference type="PROSITE-ProRule" id="PRU00278"/>
    </source>
</evidence>
<dbReference type="OrthoDB" id="14196at2"/>
<evidence type="ECO:0000256" key="6">
    <source>
        <dbReference type="ARBA" id="ARBA00030642"/>
    </source>
</evidence>
<evidence type="ECO:0000256" key="1">
    <source>
        <dbReference type="ARBA" id="ARBA00000971"/>
    </source>
</evidence>
<dbReference type="Gene3D" id="3.10.50.40">
    <property type="match status" value="1"/>
</dbReference>
<dbReference type="Pfam" id="PF00639">
    <property type="entry name" value="Rotamase"/>
    <property type="match status" value="1"/>
</dbReference>
<evidence type="ECO:0000256" key="5">
    <source>
        <dbReference type="ARBA" id="ARBA00023110"/>
    </source>
</evidence>
<evidence type="ECO:0000313" key="13">
    <source>
        <dbReference type="Proteomes" id="UP000004848"/>
    </source>
</evidence>
<organism evidence="12 13">
    <name type="scientific">Roseibium aggregatum (strain ATCC 25650 / DSM 13394 / JCM 20685 / NBRC 16684 / NCIMB 2208 / IAM 12614 / B1)</name>
    <name type="common">Stappia aggregata</name>
    <dbReference type="NCBI Taxonomy" id="384765"/>
    <lineage>
        <taxon>Bacteria</taxon>
        <taxon>Pseudomonadati</taxon>
        <taxon>Pseudomonadota</taxon>
        <taxon>Alphaproteobacteria</taxon>
        <taxon>Hyphomicrobiales</taxon>
        <taxon>Stappiaceae</taxon>
        <taxon>Roseibium</taxon>
    </lineage>
</organism>
<evidence type="ECO:0000256" key="3">
    <source>
        <dbReference type="ARBA" id="ARBA00013194"/>
    </source>
</evidence>
<evidence type="ECO:0000256" key="9">
    <source>
        <dbReference type="SAM" id="MobiDB-lite"/>
    </source>
</evidence>
<dbReference type="InterPro" id="IPR046357">
    <property type="entry name" value="PPIase_dom_sf"/>
</dbReference>